<reference evidence="1" key="1">
    <citation type="submission" date="2021-06" db="EMBL/GenBank/DDBJ databases">
        <title>Comparative genomics, transcriptomics and evolutionary studies reveal genomic signatures of adaptation to plant cell wall in hemibiotrophic fungi.</title>
        <authorList>
            <consortium name="DOE Joint Genome Institute"/>
            <person name="Baroncelli R."/>
            <person name="Diaz J.F."/>
            <person name="Benocci T."/>
            <person name="Peng M."/>
            <person name="Battaglia E."/>
            <person name="Haridas S."/>
            <person name="Andreopoulos W."/>
            <person name="Labutti K."/>
            <person name="Pangilinan J."/>
            <person name="Floch G.L."/>
            <person name="Makela M.R."/>
            <person name="Henrissat B."/>
            <person name="Grigoriev I.V."/>
            <person name="Crouch J.A."/>
            <person name="De Vries R.P."/>
            <person name="Sukno S.A."/>
            <person name="Thon M.R."/>
        </authorList>
    </citation>
    <scope>NUCLEOTIDE SEQUENCE</scope>
    <source>
        <strain evidence="1">MAFF235873</strain>
    </source>
</reference>
<sequence length="184" mass="20341">MCRPLRCLTSTATTLCPAKRWRHSGSRDPSRPAFAITRFWGPAWTAGTLWEQGGAKRKEAAKRENPHKRFGVKQFREFCPCKHAVVTEKSEGKGETDHSLRARLFVWPSSPRSRSIDRVSRCGSQGSSARQGDFALSELRLRSRSAYGVLADVSVANSVFPHFLEGRRGISVQGGEEVIAIVGG</sequence>
<dbReference type="Proteomes" id="UP001232148">
    <property type="component" value="Unassembled WGS sequence"/>
</dbReference>
<keyword evidence="2" id="KW-1185">Reference proteome</keyword>
<dbReference type="EMBL" id="MU842909">
    <property type="protein sequence ID" value="KAK2026708.1"/>
    <property type="molecule type" value="Genomic_DNA"/>
</dbReference>
<organism evidence="1 2">
    <name type="scientific">Colletotrichum zoysiae</name>
    <dbReference type="NCBI Taxonomy" id="1216348"/>
    <lineage>
        <taxon>Eukaryota</taxon>
        <taxon>Fungi</taxon>
        <taxon>Dikarya</taxon>
        <taxon>Ascomycota</taxon>
        <taxon>Pezizomycotina</taxon>
        <taxon>Sordariomycetes</taxon>
        <taxon>Hypocreomycetidae</taxon>
        <taxon>Glomerellales</taxon>
        <taxon>Glomerellaceae</taxon>
        <taxon>Colletotrichum</taxon>
        <taxon>Colletotrichum graminicola species complex</taxon>
    </lineage>
</organism>
<protein>
    <submittedName>
        <fullName evidence="1">Uncharacterized protein</fullName>
    </submittedName>
</protein>
<accession>A0AAD9HD77</accession>
<gene>
    <name evidence="1" type="ORF">LX32DRAFT_13765</name>
</gene>
<comment type="caution">
    <text evidence="1">The sequence shown here is derived from an EMBL/GenBank/DDBJ whole genome shotgun (WGS) entry which is preliminary data.</text>
</comment>
<name>A0AAD9HD77_9PEZI</name>
<evidence type="ECO:0000313" key="2">
    <source>
        <dbReference type="Proteomes" id="UP001232148"/>
    </source>
</evidence>
<proteinExistence type="predicted"/>
<evidence type="ECO:0000313" key="1">
    <source>
        <dbReference type="EMBL" id="KAK2026708.1"/>
    </source>
</evidence>
<dbReference type="AlphaFoldDB" id="A0AAD9HD77"/>